<dbReference type="InterPro" id="IPR013655">
    <property type="entry name" value="PAS_fold_3"/>
</dbReference>
<dbReference type="SUPFAM" id="SSF55785">
    <property type="entry name" value="PYP-like sensor domain (PAS domain)"/>
    <property type="match status" value="1"/>
</dbReference>
<protein>
    <submittedName>
        <fullName evidence="4">Magnesium or manganese-dependent protein phosphatase</fullName>
    </submittedName>
</protein>
<dbReference type="RefSeq" id="WP_037655661.1">
    <property type="nucleotide sequence ID" value="NZ_CP051006.1"/>
</dbReference>
<dbReference type="InterPro" id="IPR036457">
    <property type="entry name" value="PPM-type-like_dom_sf"/>
</dbReference>
<dbReference type="CDD" id="cd00130">
    <property type="entry name" value="PAS"/>
    <property type="match status" value="1"/>
</dbReference>
<keyword evidence="1" id="KW-0378">Hydrolase</keyword>
<dbReference type="Gene3D" id="3.30.450.20">
    <property type="entry name" value="PAS domain"/>
    <property type="match status" value="1"/>
</dbReference>
<dbReference type="GeneID" id="91466520"/>
<dbReference type="PANTHER" id="PTHR43156:SF2">
    <property type="entry name" value="STAGE II SPORULATION PROTEIN E"/>
    <property type="match status" value="1"/>
</dbReference>
<dbReference type="Gene3D" id="2.10.70.100">
    <property type="match status" value="1"/>
</dbReference>
<proteinExistence type="predicted"/>
<dbReference type="SUPFAM" id="SSF81606">
    <property type="entry name" value="PP2C-like"/>
    <property type="match status" value="1"/>
</dbReference>
<dbReference type="KEGG" id="sgf:HEP81_07008"/>
<gene>
    <name evidence="4" type="ORF">HEP81_07008</name>
</gene>
<dbReference type="InterPro" id="IPR000014">
    <property type="entry name" value="PAS"/>
</dbReference>
<sequence>MPSSVSADRPAAQPPGHDPVEALITQARRLKGDVDAVRRDVRCDDMDPEERWQRALYDLALHQLDDLDAHLAQLRNGPAPLPPAAEPPEPPGAPAVRPAPAGAPVGAPRGALLSRVGSAEWNLLTDEASWSGELYRILGRDPALPALTLDELPSLVVEEDRPKLTAMVTDCLIDGRPIDGEFRVRRPDGSVRSVHMMGEPVLGADGGTVSMWAVLRDVSTLRRSRRTVRETHDSLHRHRQREQTEHRVATELQEAVLPPWRGSLRPPHQGPRTLDLAAHRLPADGGAPIGGDWYDALELADGETLLSVGDLTGHGVAVASGMATLLGAVRGMAMAGTQPGQLLSLLNQLLDATVQPALGSAVCARYRPATRTLVWGQAGHPAPLLFRDGTGCALDAPAGVLLGATSGAGYGQAEVNLVPGDLLLLHTEGLVPGHSRTAAVDRLLGLAPRFDDARSAQDCVRALVEEFGGAGRLDDACVLVARVTA</sequence>
<dbReference type="PANTHER" id="PTHR43156">
    <property type="entry name" value="STAGE II SPORULATION PROTEIN E-RELATED"/>
    <property type="match status" value="1"/>
</dbReference>
<dbReference type="InterPro" id="IPR052016">
    <property type="entry name" value="Bact_Sigma-Reg"/>
</dbReference>
<dbReference type="InterPro" id="IPR000700">
    <property type="entry name" value="PAS-assoc_C"/>
</dbReference>
<evidence type="ECO:0000313" key="4">
    <source>
        <dbReference type="EMBL" id="QNT97242.1"/>
    </source>
</evidence>
<evidence type="ECO:0000256" key="2">
    <source>
        <dbReference type="SAM" id="MobiDB-lite"/>
    </source>
</evidence>
<dbReference type="EMBL" id="CP051006">
    <property type="protein sequence ID" value="QNT97242.1"/>
    <property type="molecule type" value="Genomic_DNA"/>
</dbReference>
<evidence type="ECO:0000259" key="3">
    <source>
        <dbReference type="PROSITE" id="PS50113"/>
    </source>
</evidence>
<dbReference type="PROSITE" id="PS50113">
    <property type="entry name" value="PAC"/>
    <property type="match status" value="1"/>
</dbReference>
<feature type="region of interest" description="Disordered" evidence="2">
    <location>
        <begin position="1"/>
        <end position="20"/>
    </location>
</feature>
<dbReference type="AlphaFoldDB" id="A0A7H1QAB2"/>
<evidence type="ECO:0000256" key="1">
    <source>
        <dbReference type="ARBA" id="ARBA00022801"/>
    </source>
</evidence>
<reference evidence="4 5" key="1">
    <citation type="submission" date="2020-04" db="EMBL/GenBank/DDBJ databases">
        <title>Characterization and engineering of Streptomyces griseofuscus DSM40191 as a potential heterologous host for expression of BGCs.</title>
        <authorList>
            <person name="Gren T."/>
            <person name="Whitford C.M."/>
            <person name="Mohite O.S."/>
            <person name="Joergensen T.S."/>
            <person name="Nielsen J.B."/>
            <person name="Lee S.Y."/>
            <person name="Weber T."/>
        </authorList>
    </citation>
    <scope>NUCLEOTIDE SEQUENCE [LARGE SCALE GENOMIC DNA]</scope>
    <source>
        <strain evidence="4 5">DSM 40191</strain>
    </source>
</reference>
<feature type="region of interest" description="Disordered" evidence="2">
    <location>
        <begin position="74"/>
        <end position="103"/>
    </location>
</feature>
<feature type="compositionally biased region" description="Low complexity" evidence="2">
    <location>
        <begin position="94"/>
        <end position="103"/>
    </location>
</feature>
<dbReference type="InterPro" id="IPR035965">
    <property type="entry name" value="PAS-like_dom_sf"/>
</dbReference>
<dbReference type="InterPro" id="IPR001932">
    <property type="entry name" value="PPM-type_phosphatase-like_dom"/>
</dbReference>
<evidence type="ECO:0000313" key="5">
    <source>
        <dbReference type="Proteomes" id="UP000516422"/>
    </source>
</evidence>
<organism evidence="4 5">
    <name type="scientific">Streptomyces griseofuscus</name>
    <dbReference type="NCBI Taxonomy" id="146922"/>
    <lineage>
        <taxon>Bacteria</taxon>
        <taxon>Bacillati</taxon>
        <taxon>Actinomycetota</taxon>
        <taxon>Actinomycetes</taxon>
        <taxon>Kitasatosporales</taxon>
        <taxon>Streptomycetaceae</taxon>
        <taxon>Streptomyces</taxon>
    </lineage>
</organism>
<dbReference type="Pfam" id="PF07228">
    <property type="entry name" value="SpoIIE"/>
    <property type="match status" value="1"/>
</dbReference>
<feature type="compositionally biased region" description="Pro residues" evidence="2">
    <location>
        <begin position="79"/>
        <end position="93"/>
    </location>
</feature>
<dbReference type="Proteomes" id="UP000516422">
    <property type="component" value="Chromosome"/>
</dbReference>
<feature type="domain" description="PAC" evidence="3">
    <location>
        <begin position="178"/>
        <end position="230"/>
    </location>
</feature>
<feature type="region of interest" description="Disordered" evidence="2">
    <location>
        <begin position="228"/>
        <end position="247"/>
    </location>
</feature>
<dbReference type="SMART" id="SM00331">
    <property type="entry name" value="PP2C_SIG"/>
    <property type="match status" value="1"/>
</dbReference>
<name>A0A7H1QAB2_9ACTN</name>
<dbReference type="GO" id="GO:0016791">
    <property type="term" value="F:phosphatase activity"/>
    <property type="evidence" value="ECO:0007669"/>
    <property type="project" value="TreeGrafter"/>
</dbReference>
<accession>A0A7H1QAB2</accession>
<dbReference type="Gene3D" id="3.60.40.10">
    <property type="entry name" value="PPM-type phosphatase domain"/>
    <property type="match status" value="1"/>
</dbReference>
<dbReference type="NCBIfam" id="TIGR00229">
    <property type="entry name" value="sensory_box"/>
    <property type="match status" value="1"/>
</dbReference>
<dbReference type="Pfam" id="PF08447">
    <property type="entry name" value="PAS_3"/>
    <property type="match status" value="1"/>
</dbReference>